<dbReference type="EC" id="2.7.1.30" evidence="10"/>
<comment type="pathway">
    <text evidence="1 10">Polyol metabolism; glycerol degradation via glycerol kinase pathway; sn-glycerol 3-phosphate from glycerol: step 1/1.</text>
</comment>
<evidence type="ECO:0000256" key="4">
    <source>
        <dbReference type="ARBA" id="ARBA00022741"/>
    </source>
</evidence>
<feature type="domain" description="Carbohydrate kinase FGGY C-terminal" evidence="13">
    <location>
        <begin position="268"/>
        <end position="457"/>
    </location>
</feature>
<dbReference type="UniPathway" id="UPA00618">
    <property type="reaction ID" value="UER00672"/>
</dbReference>
<dbReference type="AlphaFoldDB" id="A0A6V8P2L5"/>
<dbReference type="Gene3D" id="3.30.420.40">
    <property type="match status" value="2"/>
</dbReference>
<dbReference type="InterPro" id="IPR043129">
    <property type="entry name" value="ATPase_NBD"/>
</dbReference>
<comment type="similarity">
    <text evidence="2 10 11">Belongs to the FGGY kinase family.</text>
</comment>
<evidence type="ECO:0000256" key="9">
    <source>
        <dbReference type="ARBA" id="ARBA00054633"/>
    </source>
</evidence>
<dbReference type="Proteomes" id="UP000543224">
    <property type="component" value="Unassembled WGS sequence"/>
</dbReference>
<dbReference type="SUPFAM" id="SSF53067">
    <property type="entry name" value="Actin-like ATPase domain"/>
    <property type="match status" value="2"/>
</dbReference>
<reference evidence="16 17" key="1">
    <citation type="journal article" date="2020" name="Front. Microbiol.">
        <title>Single-cell genomics of novel Actinobacteria with the Wood-Ljungdahl pathway discovered in a serpentinizing system.</title>
        <authorList>
            <person name="Merino N."/>
            <person name="Kawai M."/>
            <person name="Boyd E.S."/>
            <person name="Colman D.R."/>
            <person name="McGlynn S.E."/>
            <person name="Nealson K.H."/>
            <person name="Kurokawa K."/>
            <person name="Hongoh Y."/>
        </authorList>
    </citation>
    <scope>NUCLEOTIDE SEQUENCE [LARGE SCALE GENOMIC DNA]</scope>
    <source>
        <strain evidence="14 16">S25</strain>
        <strain evidence="15 17">S33</strain>
    </source>
</reference>
<evidence type="ECO:0000313" key="14">
    <source>
        <dbReference type="EMBL" id="GFP25204.1"/>
    </source>
</evidence>
<evidence type="ECO:0000256" key="5">
    <source>
        <dbReference type="ARBA" id="ARBA00022777"/>
    </source>
</evidence>
<dbReference type="RefSeq" id="WP_176232942.1">
    <property type="nucleotide sequence ID" value="NZ_BLRY01000004.1"/>
</dbReference>
<evidence type="ECO:0000256" key="8">
    <source>
        <dbReference type="ARBA" id="ARBA00052101"/>
    </source>
</evidence>
<dbReference type="EMBL" id="BLRX01000052">
    <property type="protein sequence ID" value="GFP25204.1"/>
    <property type="molecule type" value="Genomic_DNA"/>
</dbReference>
<dbReference type="NCBIfam" id="TIGR01311">
    <property type="entry name" value="glycerol_kin"/>
    <property type="match status" value="1"/>
</dbReference>
<dbReference type="GO" id="GO:0006072">
    <property type="term" value="P:glycerol-3-phosphate metabolic process"/>
    <property type="evidence" value="ECO:0007669"/>
    <property type="project" value="InterPro"/>
</dbReference>
<dbReference type="InterPro" id="IPR018483">
    <property type="entry name" value="Carb_kinase_FGGY_CS"/>
</dbReference>
<dbReference type="GO" id="GO:0005829">
    <property type="term" value="C:cytosol"/>
    <property type="evidence" value="ECO:0007669"/>
    <property type="project" value="TreeGrafter"/>
</dbReference>
<feature type="binding site" evidence="10">
    <location>
        <position position="251"/>
    </location>
    <ligand>
        <name>glycerol</name>
        <dbReference type="ChEBI" id="CHEBI:17754"/>
    </ligand>
</feature>
<evidence type="ECO:0000256" key="6">
    <source>
        <dbReference type="ARBA" id="ARBA00022798"/>
    </source>
</evidence>
<keyword evidence="7 10" id="KW-0067">ATP-binding</keyword>
<dbReference type="Pfam" id="PF02782">
    <property type="entry name" value="FGGY_C"/>
    <property type="match status" value="1"/>
</dbReference>
<organism evidence="15 17">
    <name type="scientific">Candidatus Hakubella thermalkaliphila</name>
    <dbReference type="NCBI Taxonomy" id="2754717"/>
    <lineage>
        <taxon>Bacteria</taxon>
        <taxon>Bacillati</taxon>
        <taxon>Actinomycetota</taxon>
        <taxon>Actinomycetota incertae sedis</taxon>
        <taxon>Candidatus Hakubellales</taxon>
        <taxon>Candidatus Hakubellaceae</taxon>
        <taxon>Candidatus Hakubella</taxon>
    </lineage>
</organism>
<evidence type="ECO:0000256" key="10">
    <source>
        <dbReference type="HAMAP-Rule" id="MF_00186"/>
    </source>
</evidence>
<evidence type="ECO:0000313" key="15">
    <source>
        <dbReference type="EMBL" id="GFP26718.1"/>
    </source>
</evidence>
<dbReference type="PANTHER" id="PTHR10196:SF69">
    <property type="entry name" value="GLYCEROL KINASE"/>
    <property type="match status" value="1"/>
</dbReference>
<feature type="binding site" evidence="10">
    <location>
        <position position="14"/>
    </location>
    <ligand>
        <name>sn-glycerol 3-phosphate</name>
        <dbReference type="ChEBI" id="CHEBI:57597"/>
    </ligand>
</feature>
<dbReference type="EMBL" id="BLRY01000004">
    <property type="protein sequence ID" value="GFP26718.1"/>
    <property type="molecule type" value="Genomic_DNA"/>
</dbReference>
<dbReference type="PROSITE" id="PS00445">
    <property type="entry name" value="FGGY_KINASES_2"/>
    <property type="match status" value="1"/>
</dbReference>
<comment type="catalytic activity">
    <reaction evidence="8 10">
        <text>glycerol + ATP = sn-glycerol 3-phosphate + ADP + H(+)</text>
        <dbReference type="Rhea" id="RHEA:21644"/>
        <dbReference type="ChEBI" id="CHEBI:15378"/>
        <dbReference type="ChEBI" id="CHEBI:17754"/>
        <dbReference type="ChEBI" id="CHEBI:30616"/>
        <dbReference type="ChEBI" id="CHEBI:57597"/>
        <dbReference type="ChEBI" id="CHEBI:456216"/>
        <dbReference type="EC" id="2.7.1.30"/>
    </reaction>
</comment>
<feature type="binding site" evidence="10">
    <location>
        <position position="273"/>
    </location>
    <ligand>
        <name>ATP</name>
        <dbReference type="ChEBI" id="CHEBI:30616"/>
    </ligand>
</feature>
<keyword evidence="17" id="KW-1185">Reference proteome</keyword>
<feature type="binding site" evidence="10">
    <location>
        <position position="251"/>
    </location>
    <ligand>
        <name>sn-glycerol 3-phosphate</name>
        <dbReference type="ChEBI" id="CHEBI:57597"/>
    </ligand>
</feature>
<feature type="binding site" evidence="10">
    <location>
        <position position="85"/>
    </location>
    <ligand>
        <name>sn-glycerol 3-phosphate</name>
        <dbReference type="ChEBI" id="CHEBI:57597"/>
    </ligand>
</feature>
<feature type="binding site" evidence="10">
    <location>
        <position position="15"/>
    </location>
    <ligand>
        <name>ATP</name>
        <dbReference type="ChEBI" id="CHEBI:30616"/>
    </ligand>
</feature>
<dbReference type="InterPro" id="IPR018484">
    <property type="entry name" value="FGGY_N"/>
</dbReference>
<dbReference type="GO" id="GO:0004370">
    <property type="term" value="F:glycerol kinase activity"/>
    <property type="evidence" value="ECO:0007669"/>
    <property type="project" value="UniProtKB-UniRule"/>
</dbReference>
<protein>
    <recommendedName>
        <fullName evidence="10">Glycerol kinase</fullName>
        <ecNumber evidence="10">2.7.1.30</ecNumber>
    </recommendedName>
    <alternativeName>
        <fullName evidence="10">ATP:glycerol 3-phosphotransferase</fullName>
    </alternativeName>
    <alternativeName>
        <fullName evidence="10">Glycerokinase</fullName>
        <shortName evidence="10">GK</shortName>
    </alternativeName>
</protein>
<dbReference type="FunFam" id="3.30.420.40:FF:000008">
    <property type="entry name" value="Glycerol kinase"/>
    <property type="match status" value="1"/>
</dbReference>
<comment type="caution">
    <text evidence="15">The sequence shown here is derived from an EMBL/GenBank/DDBJ whole genome shotgun (WGS) entry which is preliminary data.</text>
</comment>
<dbReference type="FunFam" id="3.30.420.40:FF:000007">
    <property type="entry name" value="Glycerol kinase"/>
    <property type="match status" value="1"/>
</dbReference>
<dbReference type="CDD" id="cd07769">
    <property type="entry name" value="ASKHA_NBD_FGGY_GK"/>
    <property type="match status" value="1"/>
</dbReference>
<keyword evidence="6 10" id="KW-0319">Glycerol metabolism</keyword>
<feature type="binding site" evidence="10">
    <location>
        <position position="14"/>
    </location>
    <ligand>
        <name>ATP</name>
        <dbReference type="ChEBI" id="CHEBI:30616"/>
    </ligand>
</feature>
<dbReference type="NCBIfam" id="NF000756">
    <property type="entry name" value="PRK00047.1"/>
    <property type="match status" value="1"/>
</dbReference>
<feature type="binding site" evidence="10">
    <location>
        <position position="18"/>
    </location>
    <ligand>
        <name>ADP</name>
        <dbReference type="ChEBI" id="CHEBI:456216"/>
    </ligand>
</feature>
<evidence type="ECO:0000256" key="2">
    <source>
        <dbReference type="ARBA" id="ARBA00009156"/>
    </source>
</evidence>
<feature type="binding site" evidence="10">
    <location>
        <position position="418"/>
    </location>
    <ligand>
        <name>ADP</name>
        <dbReference type="ChEBI" id="CHEBI:456216"/>
    </ligand>
</feature>
<proteinExistence type="inferred from homology"/>
<dbReference type="Proteomes" id="UP000591948">
    <property type="component" value="Unassembled WGS sequence"/>
</dbReference>
<comment type="activity regulation">
    <text evidence="10">Inhibited by fructose 1,6-bisphosphate (FBP).</text>
</comment>
<feature type="binding site" evidence="10">
    <location>
        <position position="273"/>
    </location>
    <ligand>
        <name>ADP</name>
        <dbReference type="ChEBI" id="CHEBI:456216"/>
    </ligand>
</feature>
<evidence type="ECO:0000259" key="12">
    <source>
        <dbReference type="Pfam" id="PF00370"/>
    </source>
</evidence>
<dbReference type="PIRSF" id="PIRSF000538">
    <property type="entry name" value="GlpK"/>
    <property type="match status" value="1"/>
</dbReference>
<comment type="function">
    <text evidence="9 10">Key enzyme in the regulation of glycerol uptake and metabolism. Catalyzes the phosphorylation of glycerol to yield sn-glycerol 3-phosphate.</text>
</comment>
<dbReference type="HAMAP" id="MF_00186">
    <property type="entry name" value="Glycerol_kin"/>
    <property type="match status" value="1"/>
</dbReference>
<feature type="binding site" evidence="10">
    <location>
        <position position="418"/>
    </location>
    <ligand>
        <name>ATP</name>
        <dbReference type="ChEBI" id="CHEBI:30616"/>
    </ligand>
</feature>
<dbReference type="InterPro" id="IPR000577">
    <property type="entry name" value="Carb_kinase_FGGY"/>
</dbReference>
<gene>
    <name evidence="10" type="primary">glpK</name>
    <name evidence="14" type="ORF">HKBW3S25_00662</name>
    <name evidence="15" type="ORF">HKBW3S33_00133</name>
</gene>
<dbReference type="InterPro" id="IPR005999">
    <property type="entry name" value="Glycerol_kin"/>
</dbReference>
<accession>A0A6V8P2L5</accession>
<sequence>MAGKKYAAAVDQGTTGTRFIIFNKKGEPVSAVYKEHEQIYPQPGWVEHEPMEIWEKTQQVIKASMEKSGVKAEEIAGIGVTNQTETTIIWDRKTGKPYHNAIVWQCTRTRDICQKLIDDGMEPYVKESTGLVSATAFSGPKLKWILDNVPGVREKAEEGEAIFGNIDTWLIWWLTGGPDGGAHVTDFSNASRTMLMNLKALDWDQKILDYLDIPRQMLPTIRPSSDKRFYGLTPESGPVGGEVPVCGDLGDQQAALVGQTCFSPGEAKNTYGTGCFLWLNTGNRIVPSPSGLLTTVAYGVEKDKVTYALEGFIAITGAAIQWLRDNLKIIENAAETEPIAKEVGDAGGIYFVPAFSGLSAPYWDMYARGAIVGLTRYIRKEHLVHATLEAICYQTKDILEAMRKGSGVEFTALKVDGGAVKNNYLMQLQSDILGVEVVRPTVEETTALGASYMAGLATGLWDNLEDLRANWSVDRVFKPRWTDEQREEGYKGWLKAIARTREWVEKGS</sequence>
<feature type="binding site" evidence="10">
    <location>
        <position position="422"/>
    </location>
    <ligand>
        <name>ADP</name>
        <dbReference type="ChEBI" id="CHEBI:456216"/>
    </ligand>
</feature>
<dbReference type="InterPro" id="IPR018485">
    <property type="entry name" value="FGGY_C"/>
</dbReference>
<feature type="binding site" evidence="10">
    <location>
        <position position="14"/>
    </location>
    <ligand>
        <name>ADP</name>
        <dbReference type="ChEBI" id="CHEBI:456216"/>
    </ligand>
</feature>
<evidence type="ECO:0000313" key="17">
    <source>
        <dbReference type="Proteomes" id="UP000591948"/>
    </source>
</evidence>
<feature type="binding site" evidence="10">
    <location>
        <position position="321"/>
    </location>
    <ligand>
        <name>ATP</name>
        <dbReference type="ChEBI" id="CHEBI:30616"/>
    </ligand>
</feature>
<keyword evidence="5 10" id="KW-0418">Kinase</keyword>
<evidence type="ECO:0000256" key="1">
    <source>
        <dbReference type="ARBA" id="ARBA00005190"/>
    </source>
</evidence>
<evidence type="ECO:0000256" key="11">
    <source>
        <dbReference type="RuleBase" id="RU003733"/>
    </source>
</evidence>
<comment type="caution">
    <text evidence="10">Lacks conserved residue(s) required for the propagation of feature annotation.</text>
</comment>
<feature type="binding site" evidence="10">
    <location>
        <position position="317"/>
    </location>
    <ligand>
        <name>ADP</name>
        <dbReference type="ChEBI" id="CHEBI:456216"/>
    </ligand>
</feature>
<feature type="binding site" evidence="10">
    <location>
        <position position="252"/>
    </location>
    <ligand>
        <name>glycerol</name>
        <dbReference type="ChEBI" id="CHEBI:17754"/>
    </ligand>
</feature>
<keyword evidence="3 10" id="KW-0808">Transferase</keyword>
<evidence type="ECO:0000256" key="3">
    <source>
        <dbReference type="ARBA" id="ARBA00022679"/>
    </source>
</evidence>
<feature type="binding site" evidence="10">
    <location>
        <position position="317"/>
    </location>
    <ligand>
        <name>ATP</name>
        <dbReference type="ChEBI" id="CHEBI:30616"/>
    </ligand>
</feature>
<dbReference type="GO" id="GO:0019563">
    <property type="term" value="P:glycerol catabolic process"/>
    <property type="evidence" value="ECO:0007669"/>
    <property type="project" value="UniProtKB-UniRule"/>
</dbReference>
<feature type="domain" description="Carbohydrate kinase FGGY N-terminal" evidence="12">
    <location>
        <begin position="6"/>
        <end position="258"/>
    </location>
</feature>
<keyword evidence="4 10" id="KW-0547">Nucleotide-binding</keyword>
<feature type="binding site" evidence="10">
    <location>
        <position position="85"/>
    </location>
    <ligand>
        <name>glycerol</name>
        <dbReference type="ChEBI" id="CHEBI:17754"/>
    </ligand>
</feature>
<evidence type="ECO:0000259" key="13">
    <source>
        <dbReference type="Pfam" id="PF02782"/>
    </source>
</evidence>
<dbReference type="Pfam" id="PF00370">
    <property type="entry name" value="FGGY_N"/>
    <property type="match status" value="1"/>
</dbReference>
<evidence type="ECO:0000256" key="7">
    <source>
        <dbReference type="ARBA" id="ARBA00022840"/>
    </source>
</evidence>
<name>A0A6V8P2L5_9ACTN</name>
<evidence type="ECO:0000313" key="16">
    <source>
        <dbReference type="Proteomes" id="UP000543224"/>
    </source>
</evidence>
<dbReference type="GO" id="GO:0005524">
    <property type="term" value="F:ATP binding"/>
    <property type="evidence" value="ECO:0007669"/>
    <property type="project" value="UniProtKB-UniRule"/>
</dbReference>
<dbReference type="PANTHER" id="PTHR10196">
    <property type="entry name" value="SUGAR KINASE"/>
    <property type="match status" value="1"/>
</dbReference>